<gene>
    <name evidence="2" type="ORF">E1B28_013305</name>
</gene>
<feature type="region of interest" description="Disordered" evidence="1">
    <location>
        <begin position="1"/>
        <end position="32"/>
    </location>
</feature>
<dbReference type="KEGG" id="more:E1B28_013305"/>
<feature type="compositionally biased region" description="Polar residues" evidence="1">
    <location>
        <begin position="1"/>
        <end position="17"/>
    </location>
</feature>
<dbReference type="OrthoDB" id="10426577at2759"/>
<sequence length="135" mass="14830">MSSKSPSCTQASGSNPLHESRKLSEEAEAAAKRYQDECIEDLTAPWYGNTYPTYDAIECLLAGLELPPNAIFPPTPTPTSAGVVSKPKGPPPIDPNRPLLFQPLQTLPKESWEFYEEQEALDRQRKAAAAASTRR</sequence>
<evidence type="ECO:0000313" key="3">
    <source>
        <dbReference type="Proteomes" id="UP001049176"/>
    </source>
</evidence>
<evidence type="ECO:0000256" key="1">
    <source>
        <dbReference type="SAM" id="MobiDB-lite"/>
    </source>
</evidence>
<dbReference type="RefSeq" id="XP_043003801.1">
    <property type="nucleotide sequence ID" value="XM_043158454.1"/>
</dbReference>
<dbReference type="GeneID" id="66082380"/>
<feature type="region of interest" description="Disordered" evidence="1">
    <location>
        <begin position="77"/>
        <end position="96"/>
    </location>
</feature>
<accession>A0A9P7RPK6</accession>
<dbReference type="Proteomes" id="UP001049176">
    <property type="component" value="Chromosome 9"/>
</dbReference>
<evidence type="ECO:0000313" key="2">
    <source>
        <dbReference type="EMBL" id="KAG7087330.1"/>
    </source>
</evidence>
<protein>
    <submittedName>
        <fullName evidence="2">Uncharacterized protein</fullName>
    </submittedName>
</protein>
<organism evidence="2 3">
    <name type="scientific">Marasmius oreades</name>
    <name type="common">fairy-ring Marasmius</name>
    <dbReference type="NCBI Taxonomy" id="181124"/>
    <lineage>
        <taxon>Eukaryota</taxon>
        <taxon>Fungi</taxon>
        <taxon>Dikarya</taxon>
        <taxon>Basidiomycota</taxon>
        <taxon>Agaricomycotina</taxon>
        <taxon>Agaricomycetes</taxon>
        <taxon>Agaricomycetidae</taxon>
        <taxon>Agaricales</taxon>
        <taxon>Marasmiineae</taxon>
        <taxon>Marasmiaceae</taxon>
        <taxon>Marasmius</taxon>
    </lineage>
</organism>
<dbReference type="AlphaFoldDB" id="A0A9P7RPK6"/>
<dbReference type="EMBL" id="CM032189">
    <property type="protein sequence ID" value="KAG7087330.1"/>
    <property type="molecule type" value="Genomic_DNA"/>
</dbReference>
<reference evidence="2" key="1">
    <citation type="journal article" date="2021" name="Genome Biol. Evol.">
        <title>The assembled and annotated genome of the fairy-ring fungus Marasmius oreades.</title>
        <authorList>
            <person name="Hiltunen M."/>
            <person name="Ament-Velasquez S.L."/>
            <person name="Johannesson H."/>
        </authorList>
    </citation>
    <scope>NUCLEOTIDE SEQUENCE</scope>
    <source>
        <strain evidence="2">03SP1</strain>
    </source>
</reference>
<keyword evidence="3" id="KW-1185">Reference proteome</keyword>
<proteinExistence type="predicted"/>
<name>A0A9P7RPK6_9AGAR</name>
<comment type="caution">
    <text evidence="2">The sequence shown here is derived from an EMBL/GenBank/DDBJ whole genome shotgun (WGS) entry which is preliminary data.</text>
</comment>
<feature type="compositionally biased region" description="Basic and acidic residues" evidence="1">
    <location>
        <begin position="18"/>
        <end position="32"/>
    </location>
</feature>